<gene>
    <name evidence="9" type="ORF">Taro_025411</name>
</gene>
<keyword evidence="6" id="KW-0175">Coiled coil</keyword>
<dbReference type="Proteomes" id="UP000652761">
    <property type="component" value="Unassembled WGS sequence"/>
</dbReference>
<keyword evidence="10" id="KW-1185">Reference proteome</keyword>
<dbReference type="EMBL" id="NMUH01001485">
    <property type="protein sequence ID" value="MQL92776.1"/>
    <property type="molecule type" value="Genomic_DNA"/>
</dbReference>
<evidence type="ECO:0000256" key="4">
    <source>
        <dbReference type="ARBA" id="ARBA00023163"/>
    </source>
</evidence>
<keyword evidence="4" id="KW-0804">Transcription</keyword>
<reference evidence="9" key="1">
    <citation type="submission" date="2017-07" db="EMBL/GenBank/DDBJ databases">
        <title>Taro Niue Genome Assembly and Annotation.</title>
        <authorList>
            <person name="Atibalentja N."/>
            <person name="Keating K."/>
            <person name="Fields C.J."/>
        </authorList>
    </citation>
    <scope>NUCLEOTIDE SEQUENCE</scope>
    <source>
        <strain evidence="9">Niue_2</strain>
        <tissue evidence="9">Leaf</tissue>
    </source>
</reference>
<organism evidence="9 10">
    <name type="scientific">Colocasia esculenta</name>
    <name type="common">Wild taro</name>
    <name type="synonym">Arum esculentum</name>
    <dbReference type="NCBI Taxonomy" id="4460"/>
    <lineage>
        <taxon>Eukaryota</taxon>
        <taxon>Viridiplantae</taxon>
        <taxon>Streptophyta</taxon>
        <taxon>Embryophyta</taxon>
        <taxon>Tracheophyta</taxon>
        <taxon>Spermatophyta</taxon>
        <taxon>Magnoliopsida</taxon>
        <taxon>Liliopsida</taxon>
        <taxon>Araceae</taxon>
        <taxon>Aroideae</taxon>
        <taxon>Colocasieae</taxon>
        <taxon>Colocasia</taxon>
    </lineage>
</organism>
<dbReference type="AlphaFoldDB" id="A0A843VC57"/>
<name>A0A843VC57_COLES</name>
<dbReference type="Pfam" id="PF00170">
    <property type="entry name" value="bZIP_1"/>
    <property type="match status" value="1"/>
</dbReference>
<dbReference type="PROSITE" id="PS00036">
    <property type="entry name" value="BZIP_BASIC"/>
    <property type="match status" value="1"/>
</dbReference>
<protein>
    <recommendedName>
        <fullName evidence="8">BZIP domain-containing protein</fullName>
    </recommendedName>
</protein>
<evidence type="ECO:0000256" key="5">
    <source>
        <dbReference type="ARBA" id="ARBA00023242"/>
    </source>
</evidence>
<dbReference type="InterPro" id="IPR020983">
    <property type="entry name" value="Basic_leucine-zipper_C"/>
</dbReference>
<dbReference type="Gene3D" id="1.20.5.170">
    <property type="match status" value="1"/>
</dbReference>
<proteinExistence type="predicted"/>
<feature type="region of interest" description="Disordered" evidence="7">
    <location>
        <begin position="93"/>
        <end position="142"/>
    </location>
</feature>
<evidence type="ECO:0000259" key="8">
    <source>
        <dbReference type="PROSITE" id="PS50217"/>
    </source>
</evidence>
<dbReference type="InterPro" id="IPR046347">
    <property type="entry name" value="bZIP_sf"/>
</dbReference>
<dbReference type="SMART" id="SM00338">
    <property type="entry name" value="BRLZ"/>
    <property type="match status" value="1"/>
</dbReference>
<evidence type="ECO:0000313" key="9">
    <source>
        <dbReference type="EMBL" id="MQL92776.1"/>
    </source>
</evidence>
<feature type="compositionally biased region" description="Low complexity" evidence="7">
    <location>
        <begin position="93"/>
        <end position="103"/>
    </location>
</feature>
<evidence type="ECO:0000256" key="7">
    <source>
        <dbReference type="SAM" id="MobiDB-lite"/>
    </source>
</evidence>
<evidence type="ECO:0000313" key="10">
    <source>
        <dbReference type="Proteomes" id="UP000652761"/>
    </source>
</evidence>
<dbReference type="Pfam" id="PF12498">
    <property type="entry name" value="bZIP_C"/>
    <property type="match status" value="1"/>
</dbReference>
<keyword evidence="5" id="KW-0539">Nucleus</keyword>
<dbReference type="GO" id="GO:0003700">
    <property type="term" value="F:DNA-binding transcription factor activity"/>
    <property type="evidence" value="ECO:0007669"/>
    <property type="project" value="InterPro"/>
</dbReference>
<feature type="domain" description="BZIP" evidence="8">
    <location>
        <begin position="192"/>
        <end position="238"/>
    </location>
</feature>
<evidence type="ECO:0000256" key="3">
    <source>
        <dbReference type="ARBA" id="ARBA00023125"/>
    </source>
</evidence>
<evidence type="ECO:0000256" key="6">
    <source>
        <dbReference type="SAM" id="Coils"/>
    </source>
</evidence>
<dbReference type="FunFam" id="1.20.5.170:FF:000020">
    <property type="entry name" value="BZIP transcription factor"/>
    <property type="match status" value="1"/>
</dbReference>
<dbReference type="OrthoDB" id="1299653at2759"/>
<dbReference type="InterPro" id="IPR004827">
    <property type="entry name" value="bZIP"/>
</dbReference>
<feature type="compositionally biased region" description="Polar residues" evidence="7">
    <location>
        <begin position="327"/>
        <end position="350"/>
    </location>
</feature>
<evidence type="ECO:0000256" key="1">
    <source>
        <dbReference type="ARBA" id="ARBA00004123"/>
    </source>
</evidence>
<keyword evidence="3" id="KW-0238">DNA-binding</keyword>
<dbReference type="GO" id="GO:0005634">
    <property type="term" value="C:nucleus"/>
    <property type="evidence" value="ECO:0007669"/>
    <property type="project" value="UniProtKB-SubCell"/>
</dbReference>
<sequence length="383" mass="42113">MERVEGELAGMKRSTSDWDLEAFLQPQNSTTTSPVGATGCPMRDDLLLRAGGDELGFNFSVCRDINAMNGSTHGELINGVLLLPQGLTPRHSSISATIDSQSSMCAGTPTSSHKPKSRDNQVLGVTSGSDQSDDESLEIEAGPCEHSSTDAIVLKRMRRPAWAELQILRSDEPSYGWYLMIQKRCQPVALLRMVSNRESARRSRRRKQAQLADLELQVDQLRGENASLYKQLTDASHQFTDAATDNRVLKSDVEALRIKVKMAEDLVARGSLACTLNHLLQSPIVNNQLLSTHNMCRGPELPLPMDIHGDEARYVGMAVNGQLHTAGMQNSEDGNSNHGSKLSHSQSLERMSSLEHLQNRIASELTCGSDIWSWDSHITPVSK</sequence>
<dbReference type="PANTHER" id="PTHR47693:SF1">
    <property type="entry name" value="BZIP TRANSCRIPTION FACTOR RISBZ3"/>
    <property type="match status" value="1"/>
</dbReference>
<dbReference type="SUPFAM" id="SSF57959">
    <property type="entry name" value="Leucine zipper domain"/>
    <property type="match status" value="1"/>
</dbReference>
<dbReference type="GO" id="GO:0003677">
    <property type="term" value="F:DNA binding"/>
    <property type="evidence" value="ECO:0007669"/>
    <property type="project" value="UniProtKB-KW"/>
</dbReference>
<dbReference type="PROSITE" id="PS50217">
    <property type="entry name" value="BZIP"/>
    <property type="match status" value="1"/>
</dbReference>
<dbReference type="PANTHER" id="PTHR47693">
    <property type="entry name" value="BZIP TRANSCRIPTION FACTOR RISBZ3-RELATED"/>
    <property type="match status" value="1"/>
</dbReference>
<evidence type="ECO:0000256" key="2">
    <source>
        <dbReference type="ARBA" id="ARBA00023015"/>
    </source>
</evidence>
<accession>A0A843VC57</accession>
<dbReference type="InterPro" id="IPR044168">
    <property type="entry name" value="RISBZ3/4/5"/>
</dbReference>
<feature type="coiled-coil region" evidence="6">
    <location>
        <begin position="197"/>
        <end position="231"/>
    </location>
</feature>
<comment type="subcellular location">
    <subcellularLocation>
        <location evidence="1">Nucleus</location>
    </subcellularLocation>
</comment>
<keyword evidence="2" id="KW-0805">Transcription regulation</keyword>
<comment type="caution">
    <text evidence="9">The sequence shown here is derived from an EMBL/GenBank/DDBJ whole genome shotgun (WGS) entry which is preliminary data.</text>
</comment>
<feature type="region of interest" description="Disordered" evidence="7">
    <location>
        <begin position="326"/>
        <end position="350"/>
    </location>
</feature>